<dbReference type="STRING" id="391587.KAOT1_11742"/>
<sequence length="119" mass="13713">MVEIKNKKMAFPKNKSRRIVVNDHSYRWMVKTYYKTVRLSVMSETHNGQKLFAIFQQSINGAKADKYAFPFIVTSQLVKDTILYALENGYTPESKGENLELGDLTNIIEITPNKHANLE</sequence>
<evidence type="ECO:0000313" key="2">
    <source>
        <dbReference type="Proteomes" id="UP000002945"/>
    </source>
</evidence>
<dbReference type="EMBL" id="ABIB01000001">
    <property type="protein sequence ID" value="EDP97884.1"/>
    <property type="molecule type" value="Genomic_DNA"/>
</dbReference>
<proteinExistence type="predicted"/>
<accession>A9DIE5</accession>
<dbReference type="HOGENOM" id="CLU_2058293_0_0_10"/>
<keyword evidence="2" id="KW-1185">Reference proteome</keyword>
<reference evidence="1 2" key="1">
    <citation type="journal article" date="2011" name="J. Bacteriol.">
        <title>Genome sequence of the algicidal bacterium Kordia algicida OT-1.</title>
        <authorList>
            <person name="Lee H.S."/>
            <person name="Kang S.G."/>
            <person name="Kwon K.K."/>
            <person name="Lee J.H."/>
            <person name="Kim S.J."/>
        </authorList>
    </citation>
    <scope>NUCLEOTIDE SEQUENCE [LARGE SCALE GENOMIC DNA]</scope>
    <source>
        <strain evidence="1 2">OT-1</strain>
    </source>
</reference>
<protein>
    <submittedName>
        <fullName evidence="1">Uncharacterized protein</fullName>
    </submittedName>
</protein>
<comment type="caution">
    <text evidence="1">The sequence shown here is derived from an EMBL/GenBank/DDBJ whole genome shotgun (WGS) entry which is preliminary data.</text>
</comment>
<gene>
    <name evidence="1" type="ORF">KAOT1_11742</name>
</gene>
<organism evidence="1 2">
    <name type="scientific">Kordia algicida OT-1</name>
    <dbReference type="NCBI Taxonomy" id="391587"/>
    <lineage>
        <taxon>Bacteria</taxon>
        <taxon>Pseudomonadati</taxon>
        <taxon>Bacteroidota</taxon>
        <taxon>Flavobacteriia</taxon>
        <taxon>Flavobacteriales</taxon>
        <taxon>Flavobacteriaceae</taxon>
        <taxon>Kordia</taxon>
    </lineage>
</organism>
<dbReference type="Proteomes" id="UP000002945">
    <property type="component" value="Unassembled WGS sequence"/>
</dbReference>
<name>A9DIE5_9FLAO</name>
<evidence type="ECO:0000313" key="1">
    <source>
        <dbReference type="EMBL" id="EDP97884.1"/>
    </source>
</evidence>
<dbReference type="AlphaFoldDB" id="A9DIE5"/>
<dbReference type="eggNOG" id="ENOG502ZV9Z">
    <property type="taxonomic scope" value="Bacteria"/>
</dbReference>